<dbReference type="EMBL" id="FPAW01000043">
    <property type="protein sequence ID" value="SFU18628.1"/>
    <property type="molecule type" value="Genomic_DNA"/>
</dbReference>
<evidence type="ECO:0008006" key="4">
    <source>
        <dbReference type="Google" id="ProtNLM"/>
    </source>
</evidence>
<evidence type="ECO:0000256" key="1">
    <source>
        <dbReference type="SAM" id="MobiDB-lite"/>
    </source>
</evidence>
<name>A0A1I7E3X6_9RHOB</name>
<keyword evidence="3" id="KW-1185">Reference proteome</keyword>
<evidence type="ECO:0000313" key="3">
    <source>
        <dbReference type="Proteomes" id="UP000182466"/>
    </source>
</evidence>
<protein>
    <recommendedName>
        <fullName evidence="4">Ribbon-helix-helix protein, copG family</fullName>
    </recommendedName>
</protein>
<accession>A0A1I7E3X6</accession>
<gene>
    <name evidence="2" type="ORF">SAMN05216236_14323</name>
</gene>
<dbReference type="AlphaFoldDB" id="A0A1I7E3X6"/>
<feature type="compositionally biased region" description="Basic and acidic residues" evidence="1">
    <location>
        <begin position="147"/>
        <end position="160"/>
    </location>
</feature>
<sequence>MPSREPRHSETSLVFDPKKFGNAVRRYLKKHRLIIKAREHQDFPWLVEELEDWLDGEVVCGSLEDLPIRARDTQRQMARALLQTLYELWRREGYITKTHCIDSLAKAFIPSIETREHFFFALQEQCVVYLHQTLTSDPFYIPPVTKPDARHKPNRKRSELPDPAQPAWASVNRHKSSKFQITCRVEWHIKARIQAAAHMMGQSQAAWIEHAIKSALLDHGFSSAQKRFDDYDRRLDSLGRREARSELPEPDVSRHASVNRADKSTTVRISKDLAKQIDRARQTQSRSQWLVEAVDMFIKSAEELPTESVAPRMPRTEVVGLRFDREFYSELASIITESGRSKSDWLRSVALWRIETSKMTF</sequence>
<dbReference type="Proteomes" id="UP000182466">
    <property type="component" value="Unassembled WGS sequence"/>
</dbReference>
<organism evidence="2 3">
    <name type="scientific">Sedimentitalea nanhaiensis</name>
    <dbReference type="NCBI Taxonomy" id="999627"/>
    <lineage>
        <taxon>Bacteria</taxon>
        <taxon>Pseudomonadati</taxon>
        <taxon>Pseudomonadota</taxon>
        <taxon>Alphaproteobacteria</taxon>
        <taxon>Rhodobacterales</taxon>
        <taxon>Paracoccaceae</taxon>
        <taxon>Sedimentitalea</taxon>
    </lineage>
</organism>
<evidence type="ECO:0000313" key="2">
    <source>
        <dbReference type="EMBL" id="SFU18628.1"/>
    </source>
</evidence>
<proteinExistence type="predicted"/>
<feature type="region of interest" description="Disordered" evidence="1">
    <location>
        <begin position="144"/>
        <end position="171"/>
    </location>
</feature>
<reference evidence="2 3" key="1">
    <citation type="submission" date="2016-10" db="EMBL/GenBank/DDBJ databases">
        <authorList>
            <person name="de Groot N.N."/>
        </authorList>
    </citation>
    <scope>NUCLEOTIDE SEQUENCE [LARGE SCALE GENOMIC DNA]</scope>
    <source>
        <strain evidence="2 3">CGMCC 1.10959</strain>
    </source>
</reference>